<dbReference type="InterPro" id="IPR036188">
    <property type="entry name" value="FAD/NAD-bd_sf"/>
</dbReference>
<gene>
    <name evidence="7" type="ORF">BGZ99_000626</name>
</gene>
<dbReference type="PRINTS" id="PR00420">
    <property type="entry name" value="RNGMNOXGNASE"/>
</dbReference>
<evidence type="ECO:0000313" key="7">
    <source>
        <dbReference type="EMBL" id="KAG0310168.1"/>
    </source>
</evidence>
<evidence type="ECO:0000313" key="8">
    <source>
        <dbReference type="Proteomes" id="UP000738325"/>
    </source>
</evidence>
<dbReference type="InterPro" id="IPR012941">
    <property type="entry name" value="Phe_hydrox_C_dim_dom"/>
</dbReference>
<dbReference type="Pfam" id="PF01494">
    <property type="entry name" value="FAD_binding_3"/>
    <property type="match status" value="1"/>
</dbReference>
<keyword evidence="8" id="KW-1185">Reference proteome</keyword>
<evidence type="ECO:0000259" key="6">
    <source>
        <dbReference type="Pfam" id="PF07976"/>
    </source>
</evidence>
<dbReference type="Gene3D" id="3.40.30.20">
    <property type="match status" value="1"/>
</dbReference>
<evidence type="ECO:0000259" key="5">
    <source>
        <dbReference type="Pfam" id="PF01494"/>
    </source>
</evidence>
<dbReference type="GO" id="GO:0016709">
    <property type="term" value="F:oxidoreductase activity, acting on paired donors, with incorporation or reduction of molecular oxygen, NAD(P)H as one donor, and incorporation of one atom of oxygen"/>
    <property type="evidence" value="ECO:0007669"/>
    <property type="project" value="UniProtKB-ARBA"/>
</dbReference>
<evidence type="ECO:0000256" key="1">
    <source>
        <dbReference type="ARBA" id="ARBA00001974"/>
    </source>
</evidence>
<dbReference type="Gene3D" id="3.50.50.60">
    <property type="entry name" value="FAD/NAD(P)-binding domain"/>
    <property type="match status" value="1"/>
</dbReference>
<evidence type="ECO:0000256" key="3">
    <source>
        <dbReference type="ARBA" id="ARBA00022827"/>
    </source>
</evidence>
<proteinExistence type="predicted"/>
<reference evidence="7" key="1">
    <citation type="journal article" date="2020" name="Fungal Divers.">
        <title>Resolving the Mortierellaceae phylogeny through synthesis of multi-gene phylogenetics and phylogenomics.</title>
        <authorList>
            <person name="Vandepol N."/>
            <person name="Liber J."/>
            <person name="Desiro A."/>
            <person name="Na H."/>
            <person name="Kennedy M."/>
            <person name="Barry K."/>
            <person name="Grigoriev I.V."/>
            <person name="Miller A.N."/>
            <person name="O'Donnell K."/>
            <person name="Stajich J.E."/>
            <person name="Bonito G."/>
        </authorList>
    </citation>
    <scope>NUCLEOTIDE SEQUENCE</scope>
    <source>
        <strain evidence="7">REB-010B</strain>
    </source>
</reference>
<dbReference type="SUPFAM" id="SSF51905">
    <property type="entry name" value="FAD/NAD(P)-binding domain"/>
    <property type="match status" value="1"/>
</dbReference>
<keyword evidence="3" id="KW-0274">FAD</keyword>
<comment type="cofactor">
    <cofactor evidence="1">
        <name>FAD</name>
        <dbReference type="ChEBI" id="CHEBI:57692"/>
    </cofactor>
</comment>
<dbReference type="Proteomes" id="UP000738325">
    <property type="component" value="Unassembled WGS sequence"/>
</dbReference>
<dbReference type="GO" id="GO:0071949">
    <property type="term" value="F:FAD binding"/>
    <property type="evidence" value="ECO:0007669"/>
    <property type="project" value="InterPro"/>
</dbReference>
<dbReference type="InterPro" id="IPR038220">
    <property type="entry name" value="PHOX_C_sf"/>
</dbReference>
<evidence type="ECO:0008006" key="9">
    <source>
        <dbReference type="Google" id="ProtNLM"/>
    </source>
</evidence>
<dbReference type="EMBL" id="JAAAIP010001121">
    <property type="protein sequence ID" value="KAG0310168.1"/>
    <property type="molecule type" value="Genomic_DNA"/>
</dbReference>
<feature type="domain" description="FAD-binding" evidence="5">
    <location>
        <begin position="11"/>
        <end position="389"/>
    </location>
</feature>
<dbReference type="InterPro" id="IPR050641">
    <property type="entry name" value="RIFMO-like"/>
</dbReference>
<feature type="domain" description="Phenol hydroxylase-like C-terminal dimerisation" evidence="6">
    <location>
        <begin position="631"/>
        <end position="688"/>
    </location>
</feature>
<dbReference type="Pfam" id="PF07976">
    <property type="entry name" value="Phe_hydrox_dim"/>
    <property type="match status" value="1"/>
</dbReference>
<comment type="caution">
    <text evidence="7">The sequence shown here is derived from an EMBL/GenBank/DDBJ whole genome shotgun (WGS) entry which is preliminary data.</text>
</comment>
<dbReference type="InterPro" id="IPR002938">
    <property type="entry name" value="FAD-bd"/>
</dbReference>
<organism evidence="7 8">
    <name type="scientific">Dissophora globulifera</name>
    <dbReference type="NCBI Taxonomy" id="979702"/>
    <lineage>
        <taxon>Eukaryota</taxon>
        <taxon>Fungi</taxon>
        <taxon>Fungi incertae sedis</taxon>
        <taxon>Mucoromycota</taxon>
        <taxon>Mortierellomycotina</taxon>
        <taxon>Mortierellomycetes</taxon>
        <taxon>Mortierellales</taxon>
        <taxon>Mortierellaceae</taxon>
        <taxon>Dissophora</taxon>
    </lineage>
</organism>
<evidence type="ECO:0000256" key="2">
    <source>
        <dbReference type="ARBA" id="ARBA00022630"/>
    </source>
</evidence>
<keyword evidence="4" id="KW-0560">Oxidoreductase</keyword>
<dbReference type="PANTHER" id="PTHR43004:SF19">
    <property type="entry name" value="BINDING MONOOXYGENASE, PUTATIVE (JCVI)-RELATED"/>
    <property type="match status" value="1"/>
</dbReference>
<sequence length="689" mass="75365">MKSSSSGHTDIPVLISGAGPAGLFAAILLTKLNIPCRLIERHLQISPLSKALVIHARTLEIFAFSGILEKFLERGQQLSDIHAYMGSKPAVVLPALKTTESHFNFGLFLEQLRTTAILTEELEALGVEVDRGWELMDTKVIEDTAADGKSWVETTIRRARVGTNIRQTESKVLGVVEADPEEEGKKYETQVVRSEYLIATDGGKSAVRHSLNIGFPGRTLDRSMIIFDGHVESDVPFDNITIVNGVSNHNMAIFPLHDGQIRILLDDGYLSQEEYAALCPEDLTVEKFEKLAAACVAPAKFKCLDCSWLTYYRVNERQAEHFAYKDRIFLAGDASHVHSPAGGQGMNTGLQDSFNLTWKMALVLHGIAPEAILKTYEVERKPVADDIIKLSARALDIGIGQGLLQRTFRKIAFTIAPYILPYIPAGATNPMTMLNIRYHENDINRHSKSQACVNDDYQVGHRAREGDLCVIQHHNAKSVEGESVTVRLHELLVGPGIFHVLVFVSDMLVTSTSGTSGQSTTTIKGIETTTPDALSKEIDTHLKSWRSKWAYKSLLNASKPVVTAESGHTASPSTASRAAIPHPSSAAILFMVHVIASDGSTVSGSEHTDGQLSVFGESTDTLVAKPAGEGKIYSDHCGVVHQKYGVQEKHGPGAIIVVRPDSYYGYRVLGANHESWSDVDGYFKTILVD</sequence>
<dbReference type="AlphaFoldDB" id="A0A9P6R4Q8"/>
<accession>A0A9P6R4Q8</accession>
<evidence type="ECO:0000256" key="4">
    <source>
        <dbReference type="ARBA" id="ARBA00023002"/>
    </source>
</evidence>
<dbReference type="Gene3D" id="3.30.70.2450">
    <property type="match status" value="1"/>
</dbReference>
<protein>
    <recommendedName>
        <fullName evidence="9">FAD-binding domain-containing protein</fullName>
    </recommendedName>
</protein>
<dbReference type="OrthoDB" id="1716816at2759"/>
<dbReference type="PANTHER" id="PTHR43004">
    <property type="entry name" value="TRK SYSTEM POTASSIUM UPTAKE PROTEIN"/>
    <property type="match status" value="1"/>
</dbReference>
<name>A0A9P6R4Q8_9FUNG</name>
<keyword evidence="2" id="KW-0285">Flavoprotein</keyword>